<dbReference type="Pfam" id="PF13522">
    <property type="entry name" value="GATase_6"/>
    <property type="match status" value="1"/>
</dbReference>
<dbReference type="GO" id="GO:0006189">
    <property type="term" value="P:'de novo' IMP biosynthetic process"/>
    <property type="evidence" value="ECO:0007669"/>
    <property type="project" value="UniProtKB-UniPathway"/>
</dbReference>
<dbReference type="PROSITE" id="PS51278">
    <property type="entry name" value="GATASE_TYPE_2"/>
    <property type="match status" value="1"/>
</dbReference>
<evidence type="ECO:0000259" key="8">
    <source>
        <dbReference type="PROSITE" id="PS51278"/>
    </source>
</evidence>
<dbReference type="CDD" id="cd00715">
    <property type="entry name" value="GPATase_N"/>
    <property type="match status" value="1"/>
</dbReference>
<dbReference type="SUPFAM" id="SSF56235">
    <property type="entry name" value="N-terminal nucleophile aminohydrolases (Ntn hydrolases)"/>
    <property type="match status" value="1"/>
</dbReference>
<dbReference type="GO" id="GO:0004044">
    <property type="term" value="F:amidophosphoribosyltransferase activity"/>
    <property type="evidence" value="ECO:0007669"/>
    <property type="project" value="UniProtKB-EC"/>
</dbReference>
<dbReference type="InterPro" id="IPR029055">
    <property type="entry name" value="Ntn_hydrolases_N"/>
</dbReference>
<sequence length="484" mass="52054">MKEACGVFAIYAPGEDVAHKTFDGIFALQHRGQESAGMAVADGEMITVVKDTGLVASVFDDRTLHGLSGSLAIGHTRYSTAGSMDWTSAQPVYRTVGSIGFALAHNGNLTNTEGLAERVGSLPGIGLTDSDMLAELIARSFQGSEQSDRALRDALQTALPLIEGAFSLTLLDADHVYGVRDPHGFRPLCLGRFGSEEHPTGWALASESPALDVIGATFVREVEPGELVTIGKDGVSSERYVDEGVIAPHLCIFEFVYFARPDSTLRGREVHGARRRMGELLAAQAPVEADMVMGVPDSGVPAAEGFALASGTVYGQGLVKNRYIGRTFINPDQDARDKNVRRKLNPLRENIKGKRLVVVDDSIVRGTTTRALVRMLRDAGAKEVHLRISSPPFQWPCFYGIDTPTRTELLAANNTLEEITAYLGCDTLAYISLENLVSAIGFTDGFCDACLTGNYPTNVLLEMPKMRPATVDEPADLQPALPGV</sequence>
<dbReference type="NCBIfam" id="TIGR01134">
    <property type="entry name" value="purF"/>
    <property type="match status" value="1"/>
</dbReference>
<protein>
    <recommendedName>
        <fullName evidence="3">amidophosphoribosyltransferase</fullName>
        <ecNumber evidence="3">2.4.2.14</ecNumber>
    </recommendedName>
</protein>
<comment type="pathway">
    <text evidence="1">Purine metabolism; IMP biosynthesis via de novo pathway; N(1)-(5-phospho-D-ribosyl)glycinamide from 5-phospho-alpha-D-ribose 1-diphosphate: step 1/2.</text>
</comment>
<keyword evidence="7" id="KW-0315">Glutamine amidotransferase</keyword>
<dbReference type="Pfam" id="PF00156">
    <property type="entry name" value="Pribosyltran"/>
    <property type="match status" value="1"/>
</dbReference>
<dbReference type="PIRSF" id="PIRSF000485">
    <property type="entry name" value="Amd_phspho_trans"/>
    <property type="match status" value="1"/>
</dbReference>
<dbReference type="HAMAP" id="MF_01931">
    <property type="entry name" value="PurF"/>
    <property type="match status" value="1"/>
</dbReference>
<evidence type="ECO:0000256" key="4">
    <source>
        <dbReference type="ARBA" id="ARBA00022676"/>
    </source>
</evidence>
<dbReference type="SUPFAM" id="SSF53271">
    <property type="entry name" value="PRTase-like"/>
    <property type="match status" value="1"/>
</dbReference>
<dbReference type="UniPathway" id="UPA00074">
    <property type="reaction ID" value="UER00124"/>
</dbReference>
<dbReference type="CDD" id="cd06223">
    <property type="entry name" value="PRTases_typeI"/>
    <property type="match status" value="1"/>
</dbReference>
<dbReference type="EMBL" id="CAFBPM010000006">
    <property type="protein sequence ID" value="CAB5019641.1"/>
    <property type="molecule type" value="Genomic_DNA"/>
</dbReference>
<gene>
    <name evidence="9" type="ORF">UFOPK3164_00544</name>
    <name evidence="10" type="ORF">UFOPK3427_00854</name>
    <name evidence="11" type="ORF">UFOPK4112_00837</name>
</gene>
<feature type="domain" description="Glutamine amidotransferase type-2" evidence="8">
    <location>
        <begin position="5"/>
        <end position="233"/>
    </location>
</feature>
<evidence type="ECO:0000256" key="7">
    <source>
        <dbReference type="ARBA" id="ARBA00022962"/>
    </source>
</evidence>
<dbReference type="InterPro" id="IPR005854">
    <property type="entry name" value="PurF"/>
</dbReference>
<dbReference type="InterPro" id="IPR000836">
    <property type="entry name" value="PRTase_dom"/>
</dbReference>
<proteinExistence type="inferred from homology"/>
<comment type="similarity">
    <text evidence="2">In the C-terminal section; belongs to the purine/pyrimidine phosphoribosyltransferase family.</text>
</comment>
<evidence type="ECO:0000313" key="10">
    <source>
        <dbReference type="EMBL" id="CAB4871868.1"/>
    </source>
</evidence>
<dbReference type="InterPro" id="IPR029057">
    <property type="entry name" value="PRTase-like"/>
</dbReference>
<dbReference type="EMBL" id="CAFABE010000016">
    <property type="protein sequence ID" value="CAB4822878.1"/>
    <property type="molecule type" value="Genomic_DNA"/>
</dbReference>
<dbReference type="GO" id="GO:0009113">
    <property type="term" value="P:purine nucleobase biosynthetic process"/>
    <property type="evidence" value="ECO:0007669"/>
    <property type="project" value="InterPro"/>
</dbReference>
<dbReference type="InterPro" id="IPR035584">
    <property type="entry name" value="PurF_N"/>
</dbReference>
<accession>A0A6J6ZS89</accession>
<keyword evidence="6" id="KW-0658">Purine biosynthesis</keyword>
<name>A0A6J6ZS89_9ZZZZ</name>
<dbReference type="Gene3D" id="3.40.50.2020">
    <property type="match status" value="1"/>
</dbReference>
<dbReference type="EMBL" id="CAFBLT010000001">
    <property type="protein sequence ID" value="CAB4871868.1"/>
    <property type="molecule type" value="Genomic_DNA"/>
</dbReference>
<organism evidence="9">
    <name type="scientific">freshwater metagenome</name>
    <dbReference type="NCBI Taxonomy" id="449393"/>
    <lineage>
        <taxon>unclassified sequences</taxon>
        <taxon>metagenomes</taxon>
        <taxon>ecological metagenomes</taxon>
    </lineage>
</organism>
<dbReference type="PANTHER" id="PTHR11907">
    <property type="entry name" value="AMIDOPHOSPHORIBOSYLTRANSFERASE"/>
    <property type="match status" value="1"/>
</dbReference>
<evidence type="ECO:0000256" key="1">
    <source>
        <dbReference type="ARBA" id="ARBA00005209"/>
    </source>
</evidence>
<keyword evidence="5" id="KW-0808">Transferase</keyword>
<dbReference type="InterPro" id="IPR017932">
    <property type="entry name" value="GATase_2_dom"/>
</dbReference>
<evidence type="ECO:0000313" key="11">
    <source>
        <dbReference type="EMBL" id="CAB5019641.1"/>
    </source>
</evidence>
<evidence type="ECO:0000256" key="3">
    <source>
        <dbReference type="ARBA" id="ARBA00011941"/>
    </source>
</evidence>
<dbReference type="AlphaFoldDB" id="A0A6J6ZS89"/>
<reference evidence="9" key="1">
    <citation type="submission" date="2020-05" db="EMBL/GenBank/DDBJ databases">
        <authorList>
            <person name="Chiriac C."/>
            <person name="Salcher M."/>
            <person name="Ghai R."/>
            <person name="Kavagutti S V."/>
        </authorList>
    </citation>
    <scope>NUCLEOTIDE SEQUENCE</scope>
</reference>
<dbReference type="EC" id="2.4.2.14" evidence="3"/>
<evidence type="ECO:0000256" key="5">
    <source>
        <dbReference type="ARBA" id="ARBA00022679"/>
    </source>
</evidence>
<keyword evidence="4" id="KW-0328">Glycosyltransferase</keyword>
<evidence type="ECO:0000256" key="2">
    <source>
        <dbReference type="ARBA" id="ARBA00010138"/>
    </source>
</evidence>
<dbReference type="Gene3D" id="3.60.20.10">
    <property type="entry name" value="Glutamine Phosphoribosylpyrophosphate, subunit 1, domain 1"/>
    <property type="match status" value="1"/>
</dbReference>
<evidence type="ECO:0000313" key="9">
    <source>
        <dbReference type="EMBL" id="CAB4822878.1"/>
    </source>
</evidence>
<evidence type="ECO:0000256" key="6">
    <source>
        <dbReference type="ARBA" id="ARBA00022755"/>
    </source>
</evidence>